<dbReference type="Pfam" id="PF04940">
    <property type="entry name" value="BLUF"/>
    <property type="match status" value="1"/>
</dbReference>
<evidence type="ECO:0000313" key="3">
    <source>
        <dbReference type="Proteomes" id="UP000318010"/>
    </source>
</evidence>
<name>A0A563U4E9_9SPHI</name>
<dbReference type="OrthoDB" id="1122028at2"/>
<dbReference type="GO" id="GO:0009882">
    <property type="term" value="F:blue light photoreceptor activity"/>
    <property type="evidence" value="ECO:0007669"/>
    <property type="project" value="InterPro"/>
</dbReference>
<dbReference type="InterPro" id="IPR036046">
    <property type="entry name" value="Acylphosphatase-like_dom_sf"/>
</dbReference>
<protein>
    <submittedName>
        <fullName evidence="2">BLUF domain-containing protein</fullName>
    </submittedName>
</protein>
<organism evidence="2 3">
    <name type="scientific">Mucilaginibacter achroorhodeus</name>
    <dbReference type="NCBI Taxonomy" id="2599294"/>
    <lineage>
        <taxon>Bacteria</taxon>
        <taxon>Pseudomonadati</taxon>
        <taxon>Bacteroidota</taxon>
        <taxon>Sphingobacteriia</taxon>
        <taxon>Sphingobacteriales</taxon>
        <taxon>Sphingobacteriaceae</taxon>
        <taxon>Mucilaginibacter</taxon>
    </lineage>
</organism>
<dbReference type="SUPFAM" id="SSF54975">
    <property type="entry name" value="Acylphosphatase/BLUF domain-like"/>
    <property type="match status" value="1"/>
</dbReference>
<keyword evidence="3" id="KW-1185">Reference proteome</keyword>
<dbReference type="GO" id="GO:0071949">
    <property type="term" value="F:FAD binding"/>
    <property type="evidence" value="ECO:0007669"/>
    <property type="project" value="InterPro"/>
</dbReference>
<feature type="domain" description="BLUF" evidence="1">
    <location>
        <begin position="2"/>
        <end position="101"/>
    </location>
</feature>
<gene>
    <name evidence="2" type="ORF">FPZ42_11370</name>
</gene>
<sequence>MLHYLIYMSHATHPMSDNNLDEILATAVKNNIEKDITGMLVFIDEQSAFSDHGRFIQVLEGSEETVKDIYKTISKDDRHNQITELFSYPIKQRNFPDWSMGFKRVSDASSVPDELNKWFDPDHFPKAMNKEGMNIPLTYLRSFYDIHK</sequence>
<comment type="caution">
    <text evidence="2">The sequence shown here is derived from an EMBL/GenBank/DDBJ whole genome shotgun (WGS) entry which is preliminary data.</text>
</comment>
<dbReference type="AlphaFoldDB" id="A0A563U4E9"/>
<dbReference type="Proteomes" id="UP000318010">
    <property type="component" value="Unassembled WGS sequence"/>
</dbReference>
<dbReference type="SMART" id="SM01034">
    <property type="entry name" value="BLUF"/>
    <property type="match status" value="1"/>
</dbReference>
<dbReference type="Gene3D" id="3.30.70.100">
    <property type="match status" value="1"/>
</dbReference>
<evidence type="ECO:0000259" key="1">
    <source>
        <dbReference type="PROSITE" id="PS50925"/>
    </source>
</evidence>
<reference evidence="2 3" key="1">
    <citation type="submission" date="2019-07" db="EMBL/GenBank/DDBJ databases">
        <authorList>
            <person name="Kim J."/>
        </authorList>
    </citation>
    <scope>NUCLEOTIDE SEQUENCE [LARGE SCALE GENOMIC DNA]</scope>
    <source>
        <strain evidence="2 3">MJ1a</strain>
    </source>
</reference>
<evidence type="ECO:0000313" key="2">
    <source>
        <dbReference type="EMBL" id="TWR26219.1"/>
    </source>
</evidence>
<dbReference type="PROSITE" id="PS50925">
    <property type="entry name" value="BLUF"/>
    <property type="match status" value="1"/>
</dbReference>
<dbReference type="InterPro" id="IPR007024">
    <property type="entry name" value="BLUF_domain"/>
</dbReference>
<accession>A0A563U4E9</accession>
<dbReference type="EMBL" id="VOEI01000003">
    <property type="protein sequence ID" value="TWR26219.1"/>
    <property type="molecule type" value="Genomic_DNA"/>
</dbReference>
<dbReference type="RefSeq" id="WP_146271433.1">
    <property type="nucleotide sequence ID" value="NZ_VOEI01000003.1"/>
</dbReference>
<proteinExistence type="predicted"/>